<dbReference type="EMBL" id="CDMC01000002">
    <property type="protein sequence ID" value="CEN60620.1"/>
    <property type="molecule type" value="Genomic_DNA"/>
</dbReference>
<evidence type="ECO:0000313" key="4">
    <source>
        <dbReference type="Proteomes" id="UP000054771"/>
    </source>
</evidence>
<feature type="domain" description="BTB" evidence="2">
    <location>
        <begin position="74"/>
        <end position="145"/>
    </location>
</feature>
<evidence type="ECO:0000259" key="2">
    <source>
        <dbReference type="Pfam" id="PF00651"/>
    </source>
</evidence>
<name>A0A0U5HGT2_ASPCI</name>
<dbReference type="OrthoDB" id="6359816at2759"/>
<proteinExistence type="predicted"/>
<organism evidence="3 4">
    <name type="scientific">Aspergillus calidoustus</name>
    <dbReference type="NCBI Taxonomy" id="454130"/>
    <lineage>
        <taxon>Eukaryota</taxon>
        <taxon>Fungi</taxon>
        <taxon>Dikarya</taxon>
        <taxon>Ascomycota</taxon>
        <taxon>Pezizomycotina</taxon>
        <taxon>Eurotiomycetes</taxon>
        <taxon>Eurotiomycetidae</taxon>
        <taxon>Eurotiales</taxon>
        <taxon>Aspergillaceae</taxon>
        <taxon>Aspergillus</taxon>
        <taxon>Aspergillus subgen. Nidulantes</taxon>
    </lineage>
</organism>
<dbReference type="Pfam" id="PF00651">
    <property type="entry name" value="BTB"/>
    <property type="match status" value="1"/>
</dbReference>
<gene>
    <name evidence="3" type="ORF">ASPCAL03056</name>
</gene>
<keyword evidence="4" id="KW-1185">Reference proteome</keyword>
<dbReference type="CDD" id="cd18186">
    <property type="entry name" value="BTB_POZ_ZBTB_KLHL-like"/>
    <property type="match status" value="1"/>
</dbReference>
<evidence type="ECO:0000256" key="1">
    <source>
        <dbReference type="SAM" id="MobiDB-lite"/>
    </source>
</evidence>
<accession>A0A0U5HGT2</accession>
<sequence>MADQHLHRYNRATFPHPTSGRPAAYVAPPPRGPDVWEPARHRGEIDVHDWQEAMVYYCRRMGFRRKQLVASLGRFMLNHEFHDMTIVCGNRNVEFPCHKAIVYAQSKKIRSMCREADVGEQNPVVRIICHPLPFRLTMEYLYTCDYHFFYKWDFPSHFQAQGQTIPVDYVDRLDCCELSLHLQIHLLAIRLRIPGLKYLSANNMIQTLGRSAFPTVFPRFVREVYAIVKKQNALIKRLLVKYTVGVVGGRNPRNHYEGRFPGYIFREIPEFARDFWYGRIGYPGTNALDIETGMHIAETQWEC</sequence>
<dbReference type="Proteomes" id="UP000054771">
    <property type="component" value="Unassembled WGS sequence"/>
</dbReference>
<evidence type="ECO:0000313" key="3">
    <source>
        <dbReference type="EMBL" id="CEN60620.1"/>
    </source>
</evidence>
<protein>
    <recommendedName>
        <fullName evidence="2">BTB domain-containing protein</fullName>
    </recommendedName>
</protein>
<dbReference type="SUPFAM" id="SSF54695">
    <property type="entry name" value="POZ domain"/>
    <property type="match status" value="1"/>
</dbReference>
<dbReference type="InterPro" id="IPR011333">
    <property type="entry name" value="SKP1/BTB/POZ_sf"/>
</dbReference>
<dbReference type="AlphaFoldDB" id="A0A0U5HGT2"/>
<reference evidence="4" key="1">
    <citation type="journal article" date="2016" name="Genome Announc.">
        <title>Draft genome sequences of fungus Aspergillus calidoustus.</title>
        <authorList>
            <person name="Horn F."/>
            <person name="Linde J."/>
            <person name="Mattern D.J."/>
            <person name="Walther G."/>
            <person name="Guthke R."/>
            <person name="Scherlach K."/>
            <person name="Martin K."/>
            <person name="Brakhage A.A."/>
            <person name="Petzke L."/>
            <person name="Valiante V."/>
        </authorList>
    </citation>
    <scope>NUCLEOTIDE SEQUENCE [LARGE SCALE GENOMIC DNA]</scope>
    <source>
        <strain evidence="4">SF006504</strain>
    </source>
</reference>
<dbReference type="STRING" id="454130.A0A0U5HGT2"/>
<dbReference type="InterPro" id="IPR000210">
    <property type="entry name" value="BTB/POZ_dom"/>
</dbReference>
<feature type="region of interest" description="Disordered" evidence="1">
    <location>
        <begin position="1"/>
        <end position="32"/>
    </location>
</feature>
<dbReference type="OMA" id="ESNCRNE"/>
<dbReference type="Gene3D" id="3.30.710.10">
    <property type="entry name" value="Potassium Channel Kv1.1, Chain A"/>
    <property type="match status" value="1"/>
</dbReference>